<dbReference type="EC" id="2.4.99.12" evidence="2 7"/>
<dbReference type="InterPro" id="IPR038107">
    <property type="entry name" value="Glycos_transf_N_sf"/>
</dbReference>
<evidence type="ECO:0000256" key="2">
    <source>
        <dbReference type="ARBA" id="ARBA00012621"/>
    </source>
</evidence>
<evidence type="ECO:0000256" key="4">
    <source>
        <dbReference type="ARBA" id="ARBA00022679"/>
    </source>
</evidence>
<dbReference type="InterPro" id="IPR039901">
    <property type="entry name" value="Kdotransferase"/>
</dbReference>
<name>A0ABT1FIE5_9BACT</name>
<dbReference type="Gene3D" id="3.40.50.2000">
    <property type="entry name" value="Glycogen Phosphorylase B"/>
    <property type="match status" value="1"/>
</dbReference>
<protein>
    <recommendedName>
        <fullName evidence="3 7">3-deoxy-D-manno-octulosonic acid transferase</fullName>
        <shortName evidence="7">Kdo transferase</shortName>
        <ecNumber evidence="2 7">2.4.99.12</ecNumber>
    </recommendedName>
    <alternativeName>
        <fullName evidence="5 7">Lipid IV(A) 3-deoxy-D-manno-octulosonic acid transferase</fullName>
    </alternativeName>
</protein>
<keyword evidence="4 7" id="KW-0808">Transferase</keyword>
<keyword evidence="7" id="KW-0472">Membrane</keyword>
<evidence type="ECO:0000256" key="7">
    <source>
        <dbReference type="RuleBase" id="RU365103"/>
    </source>
</evidence>
<comment type="function">
    <text evidence="7">Involved in lipopolysaccharide (LPS) biosynthesis. Catalyzes the transfer of 3-deoxy-D-manno-octulosonate (Kdo) residue(s) from CMP-Kdo to lipid IV(A), the tetraacyldisaccharide-1,4'-bisphosphate precursor of lipid A.</text>
</comment>
<gene>
    <name evidence="9" type="ORF">NCI00_03725</name>
</gene>
<dbReference type="Pfam" id="PF04413">
    <property type="entry name" value="Glycos_transf_N"/>
    <property type="match status" value="1"/>
</dbReference>
<dbReference type="PANTHER" id="PTHR42755:SF1">
    <property type="entry name" value="3-DEOXY-D-MANNO-OCTULOSONIC ACID TRANSFERASE, MITOCHONDRIAL-RELATED"/>
    <property type="match status" value="1"/>
</dbReference>
<evidence type="ECO:0000256" key="1">
    <source>
        <dbReference type="ARBA" id="ARBA00004713"/>
    </source>
</evidence>
<evidence type="ECO:0000256" key="6">
    <source>
        <dbReference type="ARBA" id="ARBA00049183"/>
    </source>
</evidence>
<feature type="domain" description="3-deoxy-D-manno-octulosonic-acid transferase N-terminal" evidence="8">
    <location>
        <begin position="72"/>
        <end position="233"/>
    </location>
</feature>
<proteinExistence type="inferred from homology"/>
<comment type="pathway">
    <text evidence="1 7">Bacterial outer membrane biogenesis; LPS core biosynthesis.</text>
</comment>
<dbReference type="Proteomes" id="UP001204772">
    <property type="component" value="Unassembled WGS sequence"/>
</dbReference>
<comment type="subcellular location">
    <subcellularLocation>
        <location evidence="7">Cell membrane</location>
    </subcellularLocation>
</comment>
<evidence type="ECO:0000259" key="8">
    <source>
        <dbReference type="Pfam" id="PF04413"/>
    </source>
</evidence>
<keyword evidence="7" id="KW-0448">Lipopolysaccharide biosynthesis</keyword>
<dbReference type="RefSeq" id="WP_253525143.1">
    <property type="nucleotide sequence ID" value="NZ_JAMZEL010000001.1"/>
</dbReference>
<dbReference type="EMBL" id="JAMZEL010000001">
    <property type="protein sequence ID" value="MCP1381514.1"/>
    <property type="molecule type" value="Genomic_DNA"/>
</dbReference>
<keyword evidence="10" id="KW-1185">Reference proteome</keyword>
<evidence type="ECO:0000256" key="3">
    <source>
        <dbReference type="ARBA" id="ARBA00019077"/>
    </source>
</evidence>
<evidence type="ECO:0000313" key="9">
    <source>
        <dbReference type="EMBL" id="MCP1381514.1"/>
    </source>
</evidence>
<keyword evidence="7" id="KW-1003">Cell membrane</keyword>
<accession>A0ABT1FIE5</accession>
<reference evidence="9 10" key="1">
    <citation type="submission" date="2022-06" db="EMBL/GenBank/DDBJ databases">
        <title>Runella sp. S5 genome sequencing.</title>
        <authorList>
            <person name="Park S."/>
        </authorList>
    </citation>
    <scope>NUCLEOTIDE SEQUENCE [LARGE SCALE GENOMIC DNA]</scope>
    <source>
        <strain evidence="9 10">S5</strain>
    </source>
</reference>
<comment type="catalytic activity">
    <reaction evidence="6 7">
        <text>lipid IVA (E. coli) + CMP-3-deoxy-beta-D-manno-octulosonate = alpha-Kdo-(2-&gt;6)-lipid IVA (E. coli) + CMP + H(+)</text>
        <dbReference type="Rhea" id="RHEA:28066"/>
        <dbReference type="ChEBI" id="CHEBI:15378"/>
        <dbReference type="ChEBI" id="CHEBI:58603"/>
        <dbReference type="ChEBI" id="CHEBI:60364"/>
        <dbReference type="ChEBI" id="CHEBI:60377"/>
        <dbReference type="ChEBI" id="CHEBI:85987"/>
        <dbReference type="EC" id="2.4.99.12"/>
    </reaction>
</comment>
<dbReference type="Gene3D" id="3.40.50.11720">
    <property type="entry name" value="3-Deoxy-D-manno-octulosonic-acid transferase, N-terminal domain"/>
    <property type="match status" value="1"/>
</dbReference>
<dbReference type="GO" id="GO:0016740">
    <property type="term" value="F:transferase activity"/>
    <property type="evidence" value="ECO:0007669"/>
    <property type="project" value="UniProtKB-KW"/>
</dbReference>
<comment type="caution">
    <text evidence="9">The sequence shown here is derived from an EMBL/GenBank/DDBJ whole genome shotgun (WGS) entry which is preliminary data.</text>
</comment>
<dbReference type="SUPFAM" id="SSF53756">
    <property type="entry name" value="UDP-Glycosyltransferase/glycogen phosphorylase"/>
    <property type="match status" value="1"/>
</dbReference>
<dbReference type="PANTHER" id="PTHR42755">
    <property type="entry name" value="3-DEOXY-MANNO-OCTULOSONATE CYTIDYLYLTRANSFERASE"/>
    <property type="match status" value="1"/>
</dbReference>
<organism evidence="9 10">
    <name type="scientific">Runella salmonicolor</name>
    <dbReference type="NCBI Taxonomy" id="2950278"/>
    <lineage>
        <taxon>Bacteria</taxon>
        <taxon>Pseudomonadati</taxon>
        <taxon>Bacteroidota</taxon>
        <taxon>Cytophagia</taxon>
        <taxon>Cytophagales</taxon>
        <taxon>Spirosomataceae</taxon>
        <taxon>Runella</taxon>
    </lineage>
</organism>
<comment type="similarity">
    <text evidence="7">Belongs to the glycosyltransferase group 1 family.</text>
</comment>
<sequence>MFAFIYTLGIYLAQGIAKLVALFHAKTRLWVKGQEQTWTLIGDWRTENGERRTENGKRQPPITNHQSPIAIRKSAPTFWFHAASLGEFEQGRPVIEACRKQYPTAKIILTFFSPSGYENKKDYDQADVVCYLPADTPSNVARFLDLVKPDMALFIKYEFWPNYLSALKKRNIPSILFSAIFRPNQLFFKAYGSFYRNVLFCLDHILVQNQESERLLKSIDYKQVTLAGDTRLDRVVQISKQAKTFPLIEQFKSNTPLLIVGSAWPDDLEVIFSFLNNFNQPLKVIVAPHEINPEQIKSWQEKVTVKSLIYSQLFEQEERKTENGSFSQGALDSSSLLFLDTVGMLSSIYRYADFVFVGGGYRDGLHNTMEPAVFGMPIFFGQPYYQKFQEALDLLQLGGAQTVANADEFTKVFAEVYENEELRKHKADICRDYVQKNAGATEKVMAVVANKCVMR</sequence>
<dbReference type="InterPro" id="IPR007507">
    <property type="entry name" value="Glycos_transf_N"/>
</dbReference>
<evidence type="ECO:0000256" key="5">
    <source>
        <dbReference type="ARBA" id="ARBA00031445"/>
    </source>
</evidence>
<evidence type="ECO:0000313" key="10">
    <source>
        <dbReference type="Proteomes" id="UP001204772"/>
    </source>
</evidence>